<reference evidence="2 3" key="1">
    <citation type="submission" date="2019-01" db="EMBL/GenBank/DDBJ databases">
        <authorList>
            <person name="Zhang S."/>
        </authorList>
    </citation>
    <scope>NUCLEOTIDE SEQUENCE [LARGE SCALE GENOMIC DNA]</scope>
    <source>
        <strain evidence="2 3">1626</strain>
    </source>
</reference>
<dbReference type="Proteomes" id="UP000298681">
    <property type="component" value="Unassembled WGS sequence"/>
</dbReference>
<evidence type="ECO:0000259" key="1">
    <source>
        <dbReference type="Pfam" id="PF01339"/>
    </source>
</evidence>
<name>A0A4Z1RM77_9GAMM</name>
<dbReference type="InterPro" id="IPR000673">
    <property type="entry name" value="Sig_transdc_resp-reg_Me-estase"/>
</dbReference>
<keyword evidence="3" id="KW-1185">Reference proteome</keyword>
<dbReference type="EMBL" id="SPUH01000001">
    <property type="protein sequence ID" value="TKS54701.1"/>
    <property type="molecule type" value="Genomic_DNA"/>
</dbReference>
<dbReference type="GO" id="GO:0008984">
    <property type="term" value="F:protein-glutamate methylesterase activity"/>
    <property type="evidence" value="ECO:0007669"/>
    <property type="project" value="InterPro"/>
</dbReference>
<dbReference type="AlphaFoldDB" id="A0A4Z1RM77"/>
<evidence type="ECO:0000313" key="3">
    <source>
        <dbReference type="Proteomes" id="UP000298681"/>
    </source>
</evidence>
<dbReference type="GO" id="GO:0000156">
    <property type="term" value="F:phosphorelay response regulator activity"/>
    <property type="evidence" value="ECO:0007669"/>
    <property type="project" value="InterPro"/>
</dbReference>
<feature type="domain" description="CheB-type methylesterase" evidence="1">
    <location>
        <begin position="340"/>
        <end position="416"/>
    </location>
</feature>
<dbReference type="Gene3D" id="3.40.50.180">
    <property type="entry name" value="Methylesterase CheB, C-terminal domain"/>
    <property type="match status" value="1"/>
</dbReference>
<dbReference type="RefSeq" id="WP_134674059.1">
    <property type="nucleotide sequence ID" value="NZ_SPUH01000001.1"/>
</dbReference>
<comment type="caution">
    <text evidence="2">The sequence shown here is derived from an EMBL/GenBank/DDBJ whole genome shotgun (WGS) entry which is preliminary data.</text>
</comment>
<proteinExistence type="predicted"/>
<dbReference type="GO" id="GO:0005737">
    <property type="term" value="C:cytoplasm"/>
    <property type="evidence" value="ECO:0007669"/>
    <property type="project" value="InterPro"/>
</dbReference>
<dbReference type="Pfam" id="PF01339">
    <property type="entry name" value="CheB_methylest"/>
    <property type="match status" value="1"/>
</dbReference>
<sequence length="522" mass="53701">MPDASPRVIVLARPGEACDRLQDAVRNAGAELVGAFDPLAATVEAVAGIGPQAVVVALEPAVEDALDGFQPLLADPAITVVFDEAELAAQRTGWDAARWVRHLAAKLHRHDDVLPPGAGQDTGLVLDDTPLAFDAGYRDVSHSDIELVAEEMRAHADEVPRDEVAPLDAAVPGFEEVVLASDGPVVETGSLDELALGGLTLEDVAPATAEDVDGASGGFGALTLEGVSLDDLVLDDDSGVDSARTDHASGREYLEPVDLTWDAEPARSEDAGAPTEQAPAAAVLDTGSLSLADPETPVVVPSAAPVKDALVDLDSRIGGLSLVDVDSYGFGELQGVVLVEGGLGGPDPVRQLLAALPEDFPRALLVRLRLDGDRYDRLVRQMARATTLPVALAEEGGAVERGNVYFLPPLLGVAAERGRLCFVTSDEAAATRLPDALPASDSAVVFLSGADAALVNDAMGAGWSGALVVGQSLDGCYDAAASARVAEQGGTLAAPTELANLLVERWAPGATAGGIELETSDE</sequence>
<dbReference type="SUPFAM" id="SSF52738">
    <property type="entry name" value="Methylesterase CheB, C-terminal domain"/>
    <property type="match status" value="1"/>
</dbReference>
<dbReference type="InterPro" id="IPR035909">
    <property type="entry name" value="CheB_C"/>
</dbReference>
<evidence type="ECO:0000313" key="2">
    <source>
        <dbReference type="EMBL" id="TKS54701.1"/>
    </source>
</evidence>
<organism evidence="2 3">
    <name type="scientific">Luteimonas yindakuii</name>
    <dbReference type="NCBI Taxonomy" id="2565782"/>
    <lineage>
        <taxon>Bacteria</taxon>
        <taxon>Pseudomonadati</taxon>
        <taxon>Pseudomonadota</taxon>
        <taxon>Gammaproteobacteria</taxon>
        <taxon>Lysobacterales</taxon>
        <taxon>Lysobacteraceae</taxon>
        <taxon>Luteimonas</taxon>
    </lineage>
</organism>
<dbReference type="GO" id="GO:0006935">
    <property type="term" value="P:chemotaxis"/>
    <property type="evidence" value="ECO:0007669"/>
    <property type="project" value="InterPro"/>
</dbReference>
<accession>A0A4Z1RM77</accession>
<protein>
    <recommendedName>
        <fullName evidence="1">CheB-type methylesterase domain-containing protein</fullName>
    </recommendedName>
</protein>
<gene>
    <name evidence="2" type="ORF">E4582_07965</name>
</gene>